<evidence type="ECO:0000256" key="1">
    <source>
        <dbReference type="ARBA" id="ARBA00004496"/>
    </source>
</evidence>
<keyword evidence="5" id="KW-0963">Cytoplasm</keyword>
<gene>
    <name evidence="12" type="ORF">H9Q13_11540</name>
</gene>
<dbReference type="InterPro" id="IPR002481">
    <property type="entry name" value="FUR"/>
</dbReference>
<reference evidence="12 13" key="1">
    <citation type="submission" date="2020-09" db="EMBL/GenBank/DDBJ databases">
        <title>Genome sequencing and assembly of Pontibacter sp.</title>
        <authorList>
            <person name="Chhetri G."/>
        </authorList>
    </citation>
    <scope>NUCLEOTIDE SEQUENCE [LARGE SCALE GENOMIC DNA]</scope>
    <source>
        <strain evidence="12 13">JH31</strain>
    </source>
</reference>
<evidence type="ECO:0000256" key="8">
    <source>
        <dbReference type="ARBA" id="ARBA00022833"/>
    </source>
</evidence>
<dbReference type="Gene3D" id="3.30.1490.190">
    <property type="match status" value="1"/>
</dbReference>
<accession>A0ABR7XHM2</accession>
<keyword evidence="8" id="KW-0862">Zinc</keyword>
<keyword evidence="7" id="KW-0479">Metal-binding</keyword>
<dbReference type="PANTHER" id="PTHR33202:SF2">
    <property type="entry name" value="FERRIC UPTAKE REGULATION PROTEIN"/>
    <property type="match status" value="1"/>
</dbReference>
<proteinExistence type="inferred from homology"/>
<sequence length="166" mass="19423">MAIDQKNRIEEVKKIFTAYLESKGLRKTPERYAILEEIYSRSGHFDVESLYISMKNKNYRVSRATVYNTLDLLVENDLVSKHQFGRNLAQYEKSYGYRQHDHVICTECHKVVEFCDPRIHNIQTMVGDLLNFHILHHSLNLYGVCGDCRAKKATEQQHEVSDRTEG</sequence>
<evidence type="ECO:0000256" key="4">
    <source>
        <dbReference type="ARBA" id="ARBA00020910"/>
    </source>
</evidence>
<protein>
    <recommendedName>
        <fullName evidence="4">Ferric uptake regulation protein</fullName>
    </recommendedName>
</protein>
<keyword evidence="11" id="KW-0804">Transcription</keyword>
<comment type="caution">
    <text evidence="12">The sequence shown here is derived from an EMBL/GenBank/DDBJ whole genome shotgun (WGS) entry which is preliminary data.</text>
</comment>
<dbReference type="RefSeq" id="WP_191183961.1">
    <property type="nucleotide sequence ID" value="NZ_JACXAJ010000005.1"/>
</dbReference>
<keyword evidence="10" id="KW-0238">DNA-binding</keyword>
<evidence type="ECO:0000256" key="5">
    <source>
        <dbReference type="ARBA" id="ARBA00022490"/>
    </source>
</evidence>
<dbReference type="Pfam" id="PF01475">
    <property type="entry name" value="FUR"/>
    <property type="match status" value="1"/>
</dbReference>
<name>A0ABR7XHM2_9BACT</name>
<dbReference type="Proteomes" id="UP000625551">
    <property type="component" value="Unassembled WGS sequence"/>
</dbReference>
<evidence type="ECO:0000256" key="3">
    <source>
        <dbReference type="ARBA" id="ARBA00011738"/>
    </source>
</evidence>
<comment type="similarity">
    <text evidence="2">Belongs to the Fur family.</text>
</comment>
<keyword evidence="6" id="KW-0678">Repressor</keyword>
<evidence type="ECO:0000256" key="9">
    <source>
        <dbReference type="ARBA" id="ARBA00023015"/>
    </source>
</evidence>
<comment type="subcellular location">
    <subcellularLocation>
        <location evidence="1">Cytoplasm</location>
    </subcellularLocation>
</comment>
<comment type="subunit">
    <text evidence="3">Homodimer.</text>
</comment>
<dbReference type="InterPro" id="IPR036390">
    <property type="entry name" value="WH_DNA-bd_sf"/>
</dbReference>
<dbReference type="PANTHER" id="PTHR33202">
    <property type="entry name" value="ZINC UPTAKE REGULATION PROTEIN"/>
    <property type="match status" value="1"/>
</dbReference>
<dbReference type="CDD" id="cd07153">
    <property type="entry name" value="Fur_like"/>
    <property type="match status" value="1"/>
</dbReference>
<dbReference type="SUPFAM" id="SSF46785">
    <property type="entry name" value="Winged helix' DNA-binding domain"/>
    <property type="match status" value="1"/>
</dbReference>
<evidence type="ECO:0000256" key="10">
    <source>
        <dbReference type="ARBA" id="ARBA00023125"/>
    </source>
</evidence>
<evidence type="ECO:0000256" key="6">
    <source>
        <dbReference type="ARBA" id="ARBA00022491"/>
    </source>
</evidence>
<dbReference type="InterPro" id="IPR036388">
    <property type="entry name" value="WH-like_DNA-bd_sf"/>
</dbReference>
<organism evidence="12 13">
    <name type="scientific">Pontibacter aquaedesilientis</name>
    <dbReference type="NCBI Taxonomy" id="2766980"/>
    <lineage>
        <taxon>Bacteria</taxon>
        <taxon>Pseudomonadati</taxon>
        <taxon>Bacteroidota</taxon>
        <taxon>Cytophagia</taxon>
        <taxon>Cytophagales</taxon>
        <taxon>Hymenobacteraceae</taxon>
        <taxon>Pontibacter</taxon>
    </lineage>
</organism>
<keyword evidence="9" id="KW-0805">Transcription regulation</keyword>
<evidence type="ECO:0000313" key="12">
    <source>
        <dbReference type="EMBL" id="MBD1397799.1"/>
    </source>
</evidence>
<keyword evidence="13" id="KW-1185">Reference proteome</keyword>
<evidence type="ECO:0000256" key="7">
    <source>
        <dbReference type="ARBA" id="ARBA00022723"/>
    </source>
</evidence>
<dbReference type="InterPro" id="IPR043135">
    <property type="entry name" value="Fur_C"/>
</dbReference>
<evidence type="ECO:0000313" key="13">
    <source>
        <dbReference type="Proteomes" id="UP000625551"/>
    </source>
</evidence>
<dbReference type="EMBL" id="JACXAJ010000005">
    <property type="protein sequence ID" value="MBD1397799.1"/>
    <property type="molecule type" value="Genomic_DNA"/>
</dbReference>
<dbReference type="Gene3D" id="1.10.10.10">
    <property type="entry name" value="Winged helix-like DNA-binding domain superfamily/Winged helix DNA-binding domain"/>
    <property type="match status" value="1"/>
</dbReference>
<evidence type="ECO:0000256" key="11">
    <source>
        <dbReference type="ARBA" id="ARBA00023163"/>
    </source>
</evidence>
<evidence type="ECO:0000256" key="2">
    <source>
        <dbReference type="ARBA" id="ARBA00007957"/>
    </source>
</evidence>